<evidence type="ECO:0000313" key="7">
    <source>
        <dbReference type="Proteomes" id="UP000245119"/>
    </source>
</evidence>
<gene>
    <name evidence="6" type="ORF">C0Q70_10794</name>
</gene>
<dbReference type="AlphaFoldDB" id="A0A2T7P456"/>
<comment type="similarity">
    <text evidence="1">Belongs to the 3-hydroxyacyl-CoA dehydrogenase family.</text>
</comment>
<dbReference type="InterPro" id="IPR006176">
    <property type="entry name" value="3-OHacyl-CoA_DH_NAD-bd"/>
</dbReference>
<dbReference type="InterPro" id="IPR013328">
    <property type="entry name" value="6PGD_dom2"/>
</dbReference>
<evidence type="ECO:0000256" key="1">
    <source>
        <dbReference type="ARBA" id="ARBA00009463"/>
    </source>
</evidence>
<dbReference type="Pfam" id="PF02737">
    <property type="entry name" value="3HCDH_N"/>
    <property type="match status" value="1"/>
</dbReference>
<accession>A0A2T7P456</accession>
<dbReference type="GO" id="GO:0050104">
    <property type="term" value="F:L-gulonate 3-dehydrogenase activity"/>
    <property type="evidence" value="ECO:0007669"/>
    <property type="project" value="TreeGrafter"/>
</dbReference>
<evidence type="ECO:0000259" key="4">
    <source>
        <dbReference type="Pfam" id="PF00725"/>
    </source>
</evidence>
<evidence type="ECO:0000256" key="2">
    <source>
        <dbReference type="ARBA" id="ARBA00023002"/>
    </source>
</evidence>
<dbReference type="PANTHER" id="PTHR48075">
    <property type="entry name" value="3-HYDROXYACYL-COA DEHYDROGENASE FAMILY PROTEIN"/>
    <property type="match status" value="1"/>
</dbReference>
<dbReference type="Gene3D" id="3.40.50.720">
    <property type="entry name" value="NAD(P)-binding Rossmann-like Domain"/>
    <property type="match status" value="1"/>
</dbReference>
<feature type="domain" description="3-hydroxyacyl-CoA dehydrogenase C-terminal" evidence="4">
    <location>
        <begin position="191"/>
        <end position="275"/>
    </location>
</feature>
<evidence type="ECO:0000259" key="5">
    <source>
        <dbReference type="Pfam" id="PF02737"/>
    </source>
</evidence>
<dbReference type="InterPro" id="IPR036291">
    <property type="entry name" value="NAD(P)-bd_dom_sf"/>
</dbReference>
<dbReference type="PROSITE" id="PS00067">
    <property type="entry name" value="3HCDH"/>
    <property type="match status" value="1"/>
</dbReference>
<keyword evidence="2" id="KW-0560">Oxidoreductase</keyword>
<dbReference type="EMBL" id="PZQS01000006">
    <property type="protein sequence ID" value="PVD28207.1"/>
    <property type="molecule type" value="Genomic_DNA"/>
</dbReference>
<dbReference type="InterPro" id="IPR008927">
    <property type="entry name" value="6-PGluconate_DH-like_C_sf"/>
</dbReference>
<protein>
    <recommendedName>
        <fullName evidence="8">3-hydroxyacyl-CoA dehydrogenase</fullName>
    </recommendedName>
</protein>
<sequence length="334" mass="37165">MADKAKKIAIIGSGNIGRSWALLFSCAEHLVCLCDNDPEQLAGVVDDLRGQLSLLKSRGLSRGHLEPEQQLKLITLSPDLAQCVQGADLIMECVPEVLEVKRQVLKAVDDVMSRDAIFSSSTSSLLPSELSEDLRHRDRFLVIHPTNPPFLARAVELVPAPWTSGDVMKRSRELMKQVGQAPITLKKEIPGFVLNRIQYAVLGESWRLLRDGVLDVEGINNAVWSGLGPRYAFLGPFEVGHLNAAGWIENYLQRYGDFIYRMQASMGEAGLMGGQLAEDVQKVLEADTPLDHIPCRRRWKDVRLAALAKLKQDLDTEERERNEEGKSVPLPSDH</sequence>
<dbReference type="PANTHER" id="PTHR48075:SF1">
    <property type="entry name" value="LAMBDA-CRYSTALLIN HOMOLOG"/>
    <property type="match status" value="1"/>
</dbReference>
<dbReference type="GO" id="GO:0070403">
    <property type="term" value="F:NAD+ binding"/>
    <property type="evidence" value="ECO:0007669"/>
    <property type="project" value="InterPro"/>
</dbReference>
<dbReference type="Pfam" id="PF00725">
    <property type="entry name" value="3HCDH"/>
    <property type="match status" value="1"/>
</dbReference>
<evidence type="ECO:0008006" key="8">
    <source>
        <dbReference type="Google" id="ProtNLM"/>
    </source>
</evidence>
<dbReference type="SUPFAM" id="SSF48179">
    <property type="entry name" value="6-phosphogluconate dehydrogenase C-terminal domain-like"/>
    <property type="match status" value="1"/>
</dbReference>
<organism evidence="6 7">
    <name type="scientific">Pomacea canaliculata</name>
    <name type="common">Golden apple snail</name>
    <dbReference type="NCBI Taxonomy" id="400727"/>
    <lineage>
        <taxon>Eukaryota</taxon>
        <taxon>Metazoa</taxon>
        <taxon>Spiralia</taxon>
        <taxon>Lophotrochozoa</taxon>
        <taxon>Mollusca</taxon>
        <taxon>Gastropoda</taxon>
        <taxon>Caenogastropoda</taxon>
        <taxon>Architaenioglossa</taxon>
        <taxon>Ampullarioidea</taxon>
        <taxon>Ampullariidae</taxon>
        <taxon>Pomacea</taxon>
    </lineage>
</organism>
<comment type="caution">
    <text evidence="6">The sequence shown here is derived from an EMBL/GenBank/DDBJ whole genome shotgun (WGS) entry which is preliminary data.</text>
</comment>
<dbReference type="InterPro" id="IPR006180">
    <property type="entry name" value="3-OHacyl-CoA_DH_CS"/>
</dbReference>
<proteinExistence type="inferred from homology"/>
<dbReference type="GO" id="GO:0006631">
    <property type="term" value="P:fatty acid metabolic process"/>
    <property type="evidence" value="ECO:0007669"/>
    <property type="project" value="InterPro"/>
</dbReference>
<dbReference type="OrthoDB" id="2021159at2759"/>
<keyword evidence="7" id="KW-1185">Reference proteome</keyword>
<evidence type="ECO:0000256" key="3">
    <source>
        <dbReference type="SAM" id="MobiDB-lite"/>
    </source>
</evidence>
<dbReference type="SUPFAM" id="SSF51735">
    <property type="entry name" value="NAD(P)-binding Rossmann-fold domains"/>
    <property type="match status" value="1"/>
</dbReference>
<feature type="region of interest" description="Disordered" evidence="3">
    <location>
        <begin position="313"/>
        <end position="334"/>
    </location>
</feature>
<feature type="domain" description="3-hydroxyacyl-CoA dehydrogenase NAD binding" evidence="5">
    <location>
        <begin position="7"/>
        <end position="187"/>
    </location>
</feature>
<dbReference type="Gene3D" id="1.10.1040.10">
    <property type="entry name" value="N-(1-d-carboxylethyl)-l-norvaline Dehydrogenase, domain 2"/>
    <property type="match status" value="1"/>
</dbReference>
<dbReference type="Proteomes" id="UP000245119">
    <property type="component" value="Linkage Group LG6"/>
</dbReference>
<name>A0A2T7P456_POMCA</name>
<dbReference type="STRING" id="400727.A0A2T7P456"/>
<dbReference type="InterPro" id="IPR006108">
    <property type="entry name" value="3HC_DH_C"/>
</dbReference>
<reference evidence="6 7" key="1">
    <citation type="submission" date="2018-04" db="EMBL/GenBank/DDBJ databases">
        <title>The genome of golden apple snail Pomacea canaliculata provides insight into stress tolerance and invasive adaptation.</title>
        <authorList>
            <person name="Liu C."/>
            <person name="Liu B."/>
            <person name="Ren Y."/>
            <person name="Zhang Y."/>
            <person name="Wang H."/>
            <person name="Li S."/>
            <person name="Jiang F."/>
            <person name="Yin L."/>
            <person name="Zhang G."/>
            <person name="Qian W."/>
            <person name="Fan W."/>
        </authorList>
    </citation>
    <scope>NUCLEOTIDE SEQUENCE [LARGE SCALE GENOMIC DNA]</scope>
    <source>
        <strain evidence="6">SZHN2017</strain>
        <tissue evidence="6">Muscle</tissue>
    </source>
</reference>
<evidence type="ECO:0000313" key="6">
    <source>
        <dbReference type="EMBL" id="PVD28207.1"/>
    </source>
</evidence>